<dbReference type="PANTHER" id="PTHR10996:SF178">
    <property type="entry name" value="2-HYDROXYACID DEHYDROGENASE YGL185C-RELATED"/>
    <property type="match status" value="1"/>
</dbReference>
<dbReference type="PROSITE" id="PS00670">
    <property type="entry name" value="D_2_HYDROXYACID_DH_2"/>
    <property type="match status" value="1"/>
</dbReference>
<dbReference type="Pfam" id="PF02826">
    <property type="entry name" value="2-Hacid_dh_C"/>
    <property type="match status" value="1"/>
</dbReference>
<dbReference type="SUPFAM" id="SSF51735">
    <property type="entry name" value="NAD(P)-binding Rossmann-fold domains"/>
    <property type="match status" value="1"/>
</dbReference>
<dbReference type="AlphaFoldDB" id="A0A9X2T620"/>
<evidence type="ECO:0000256" key="1">
    <source>
        <dbReference type="ARBA" id="ARBA00005854"/>
    </source>
</evidence>
<feature type="region of interest" description="Disordered" evidence="5">
    <location>
        <begin position="323"/>
        <end position="343"/>
    </location>
</feature>
<dbReference type="Pfam" id="PF00389">
    <property type="entry name" value="2-Hacid_dh"/>
    <property type="match status" value="1"/>
</dbReference>
<feature type="compositionally biased region" description="Low complexity" evidence="5">
    <location>
        <begin position="323"/>
        <end position="333"/>
    </location>
</feature>
<keyword evidence="9" id="KW-1185">Reference proteome</keyword>
<dbReference type="RefSeq" id="WP_258731436.1">
    <property type="nucleotide sequence ID" value="NZ_JANTHZ010000001.1"/>
</dbReference>
<keyword evidence="3" id="KW-0520">NAD</keyword>
<dbReference type="PANTHER" id="PTHR10996">
    <property type="entry name" value="2-HYDROXYACID DEHYDROGENASE-RELATED"/>
    <property type="match status" value="1"/>
</dbReference>
<comment type="caution">
    <text evidence="8">The sequence shown here is derived from an EMBL/GenBank/DDBJ whole genome shotgun (WGS) entry which is preliminary data.</text>
</comment>
<keyword evidence="2 4" id="KW-0560">Oxidoreductase</keyword>
<dbReference type="Proteomes" id="UP001151088">
    <property type="component" value="Unassembled WGS sequence"/>
</dbReference>
<evidence type="ECO:0000313" key="8">
    <source>
        <dbReference type="EMBL" id="MCS0494483.1"/>
    </source>
</evidence>
<evidence type="ECO:0000313" key="9">
    <source>
        <dbReference type="Proteomes" id="UP001151088"/>
    </source>
</evidence>
<gene>
    <name evidence="8" type="ORF">NVS89_05185</name>
</gene>
<dbReference type="GO" id="GO:0051287">
    <property type="term" value="F:NAD binding"/>
    <property type="evidence" value="ECO:0007669"/>
    <property type="project" value="InterPro"/>
</dbReference>
<dbReference type="FunFam" id="3.40.50.720:FF:000203">
    <property type="entry name" value="D-3-phosphoglycerate dehydrogenase (SerA)"/>
    <property type="match status" value="1"/>
</dbReference>
<evidence type="ECO:0000256" key="2">
    <source>
        <dbReference type="ARBA" id="ARBA00023002"/>
    </source>
</evidence>
<dbReference type="InterPro" id="IPR050223">
    <property type="entry name" value="D-isomer_2-hydroxyacid_DH"/>
</dbReference>
<evidence type="ECO:0000256" key="3">
    <source>
        <dbReference type="ARBA" id="ARBA00023027"/>
    </source>
</evidence>
<dbReference type="EMBL" id="JANTHZ010000001">
    <property type="protein sequence ID" value="MCS0494483.1"/>
    <property type="molecule type" value="Genomic_DNA"/>
</dbReference>
<accession>A0A9X2T620</accession>
<feature type="domain" description="D-isomer specific 2-hydroxyacid dehydrogenase NAD-binding" evidence="7">
    <location>
        <begin position="113"/>
        <end position="290"/>
    </location>
</feature>
<dbReference type="SUPFAM" id="SSF52283">
    <property type="entry name" value="Formate/glycerate dehydrogenase catalytic domain-like"/>
    <property type="match status" value="1"/>
</dbReference>
<reference evidence="8" key="1">
    <citation type="submission" date="2022-08" db="EMBL/GenBank/DDBJ databases">
        <authorList>
            <person name="Li F."/>
        </authorList>
    </citation>
    <scope>NUCLEOTIDE SEQUENCE</scope>
    <source>
        <strain evidence="8">MQZ15Z-1</strain>
    </source>
</reference>
<dbReference type="InterPro" id="IPR006139">
    <property type="entry name" value="D-isomer_2_OHA_DH_cat_dom"/>
</dbReference>
<comment type="similarity">
    <text evidence="1 4">Belongs to the D-isomer specific 2-hydroxyacid dehydrogenase family.</text>
</comment>
<evidence type="ECO:0000259" key="7">
    <source>
        <dbReference type="Pfam" id="PF02826"/>
    </source>
</evidence>
<dbReference type="Gene3D" id="3.40.50.720">
    <property type="entry name" value="NAD(P)-binding Rossmann-like Domain"/>
    <property type="match status" value="2"/>
</dbReference>
<dbReference type="GO" id="GO:0005829">
    <property type="term" value="C:cytosol"/>
    <property type="evidence" value="ECO:0007669"/>
    <property type="project" value="TreeGrafter"/>
</dbReference>
<organism evidence="8 9">
    <name type="scientific">Ancylobacter mangrovi</name>
    <dbReference type="NCBI Taxonomy" id="2972472"/>
    <lineage>
        <taxon>Bacteria</taxon>
        <taxon>Pseudomonadati</taxon>
        <taxon>Pseudomonadota</taxon>
        <taxon>Alphaproteobacteria</taxon>
        <taxon>Hyphomicrobiales</taxon>
        <taxon>Xanthobacteraceae</taxon>
        <taxon>Ancylobacter</taxon>
    </lineage>
</organism>
<evidence type="ECO:0000259" key="6">
    <source>
        <dbReference type="Pfam" id="PF00389"/>
    </source>
</evidence>
<feature type="domain" description="D-isomer specific 2-hydroxyacid dehydrogenase catalytic" evidence="6">
    <location>
        <begin position="46"/>
        <end position="318"/>
    </location>
</feature>
<evidence type="ECO:0000256" key="5">
    <source>
        <dbReference type="SAM" id="MobiDB-lite"/>
    </source>
</evidence>
<sequence length="343" mass="36271">MPPSPTTVRLACLGFVFDRHAQALIRQGAPAGFELAFAERPQDMSEAMLAESEVLLVTAPVTDAMMARAPRLRFIQKWGTGYDKIDTEAARRRGIAVAITAGVNADTIAEHAIALMLATLRRIPLADRALREGRWISGEIRPVGQRLYGKTVGIVGFGNIGRAVARQLRGFDGEVLYFTRGGPVAGELAHGARFVPFEELLAQSDIVTLHCPGGAANAGMFDAAALARMKPGATLVNAARGDLVVEADLVAALTSGRLAGAGLDVFAEEPLRADSPLRSLDNVVLTPHSAGSLMDDVPIMAAHAFRNITAFLGGETLPARDVVVPPAAPRAPVSSKGRDDDTR</sequence>
<dbReference type="InterPro" id="IPR036291">
    <property type="entry name" value="NAD(P)-bd_dom_sf"/>
</dbReference>
<name>A0A9X2T620_9HYPH</name>
<dbReference type="InterPro" id="IPR006140">
    <property type="entry name" value="D-isomer_DH_NAD-bd"/>
</dbReference>
<dbReference type="InterPro" id="IPR029753">
    <property type="entry name" value="D-isomer_DH_CS"/>
</dbReference>
<proteinExistence type="inferred from homology"/>
<protein>
    <submittedName>
        <fullName evidence="8">Phosphoglycerate dehydrogenase</fullName>
    </submittedName>
</protein>
<evidence type="ECO:0000256" key="4">
    <source>
        <dbReference type="RuleBase" id="RU003719"/>
    </source>
</evidence>
<dbReference type="GO" id="GO:0016618">
    <property type="term" value="F:hydroxypyruvate reductase [NAD(P)H] activity"/>
    <property type="evidence" value="ECO:0007669"/>
    <property type="project" value="TreeGrafter"/>
</dbReference>
<dbReference type="CDD" id="cd12172">
    <property type="entry name" value="PGDH_like_2"/>
    <property type="match status" value="1"/>
</dbReference>
<dbReference type="GO" id="GO:0030267">
    <property type="term" value="F:glyoxylate reductase (NADPH) activity"/>
    <property type="evidence" value="ECO:0007669"/>
    <property type="project" value="TreeGrafter"/>
</dbReference>